<evidence type="ECO:0000259" key="1">
    <source>
        <dbReference type="PROSITE" id="PS50048"/>
    </source>
</evidence>
<sequence length="580" mass="63259">MSDSSKPKKLPACDQCKARRVMCHSRPNGEPCPRCAEKGLICLTTPLPRGRPRKNPDPPFRTESLVEPVPVPNVKANLGGLSLAQELPGLTTEFVAHCFDVIVYAPQLAHPLVMTSDIHKKLKALSYQVNLLQPQSRVLALCIICTATRASFHPLVLGSDPNKPRPESFTDVRFFANASNAEILDCGVRRMRVFNILRAQALMAAWEAGIVVQPSNENAASCYLLDQLDQGSPAETSTAARPWATAYMSHIRILAPLWHSAGFTATSAAEWAGFLMGEALLSTRNRTALLITWQDQMLLSGPEPPTLESMLASLEKASSNPSLTLLWGIVRPFLFHIPVLARILYEDIAGDYARLSPISEAAVIKMISSLTVMHSIICIVLGRVDAALAGVADSPLTQSAVTTLDGTNVGSAARAASYAAVFSFIGLVLPLYRELEYREVTDLGLRQSNAEDLRMGDAADTRKDQRLRLLRLQVHGLAVNGGKLLAKGFRNLPSVHYTPAHWGTVFDWARFFADEADAALQTQFDSSSPLSEEDVADLHTIVRELVLTGYTSDAASTPAGLLVLERLEQHIQRAKASWGR</sequence>
<reference evidence="2" key="1">
    <citation type="submission" date="2014-09" db="EMBL/GenBank/DDBJ databases">
        <title>Genome sequence of the luminous mushroom Mycena chlorophos for searching fungal bioluminescence genes.</title>
        <authorList>
            <person name="Tanaka Y."/>
            <person name="Kasuga D."/>
            <person name="Oba Y."/>
            <person name="Hase S."/>
            <person name="Sato K."/>
            <person name="Oba Y."/>
            <person name="Sakakibara Y."/>
        </authorList>
    </citation>
    <scope>NUCLEOTIDE SEQUENCE</scope>
</reference>
<dbReference type="PROSITE" id="PS00463">
    <property type="entry name" value="ZN2_CY6_FUNGAL_1"/>
    <property type="match status" value="1"/>
</dbReference>
<dbReference type="PROSITE" id="PS50048">
    <property type="entry name" value="ZN2_CY6_FUNGAL_2"/>
    <property type="match status" value="1"/>
</dbReference>
<dbReference type="SUPFAM" id="SSF57701">
    <property type="entry name" value="Zn2/Cys6 DNA-binding domain"/>
    <property type="match status" value="1"/>
</dbReference>
<dbReference type="Gene3D" id="4.10.240.10">
    <property type="entry name" value="Zn(2)-C6 fungal-type DNA-binding domain"/>
    <property type="match status" value="1"/>
</dbReference>
<accession>A0ABQ0LNJ8</accession>
<evidence type="ECO:0000313" key="2">
    <source>
        <dbReference type="EMBL" id="GAT51476.1"/>
    </source>
</evidence>
<dbReference type="CDD" id="cd00067">
    <property type="entry name" value="GAL4"/>
    <property type="match status" value="1"/>
</dbReference>
<evidence type="ECO:0000313" key="3">
    <source>
        <dbReference type="Proteomes" id="UP000815677"/>
    </source>
</evidence>
<keyword evidence="3" id="KW-1185">Reference proteome</keyword>
<feature type="domain" description="Zn(2)-C6 fungal-type" evidence="1">
    <location>
        <begin position="12"/>
        <end position="44"/>
    </location>
</feature>
<organism evidence="2 3">
    <name type="scientific">Mycena chlorophos</name>
    <name type="common">Agaric fungus</name>
    <name type="synonym">Agaricus chlorophos</name>
    <dbReference type="NCBI Taxonomy" id="658473"/>
    <lineage>
        <taxon>Eukaryota</taxon>
        <taxon>Fungi</taxon>
        <taxon>Dikarya</taxon>
        <taxon>Basidiomycota</taxon>
        <taxon>Agaricomycotina</taxon>
        <taxon>Agaricomycetes</taxon>
        <taxon>Agaricomycetidae</taxon>
        <taxon>Agaricales</taxon>
        <taxon>Marasmiineae</taxon>
        <taxon>Mycenaceae</taxon>
        <taxon>Mycena</taxon>
    </lineage>
</organism>
<dbReference type="EMBL" id="DF847217">
    <property type="protein sequence ID" value="GAT51476.1"/>
    <property type="molecule type" value="Genomic_DNA"/>
</dbReference>
<proteinExistence type="predicted"/>
<dbReference type="InterPro" id="IPR001138">
    <property type="entry name" value="Zn2Cys6_DnaBD"/>
</dbReference>
<protein>
    <recommendedName>
        <fullName evidence="1">Zn(2)-C6 fungal-type domain-containing protein</fullName>
    </recommendedName>
</protein>
<dbReference type="InterPro" id="IPR036864">
    <property type="entry name" value="Zn2-C6_fun-type_DNA-bd_sf"/>
</dbReference>
<name>A0ABQ0LNJ8_MYCCL</name>
<dbReference type="Proteomes" id="UP000815677">
    <property type="component" value="Unassembled WGS sequence"/>
</dbReference>
<gene>
    <name evidence="2" type="ORF">MCHLO_08617</name>
</gene>